<dbReference type="OrthoDB" id="211174at2"/>
<name>A0A245ZP36_9SPHN</name>
<reference evidence="1 2" key="1">
    <citation type="submission" date="2017-03" db="EMBL/GenBank/DDBJ databases">
        <title>Genome sequence of Sphingomonas dokdonensis DSM 21029.</title>
        <authorList>
            <person name="Poehlein A."/>
            <person name="Wuebbeler J.H."/>
            <person name="Steinbuechel A."/>
            <person name="Daniel R."/>
        </authorList>
    </citation>
    <scope>NUCLEOTIDE SEQUENCE [LARGE SCALE GENOMIC DNA]</scope>
    <source>
        <strain evidence="1 2">DSM 21029</strain>
    </source>
</reference>
<dbReference type="InterPro" id="IPR011727">
    <property type="entry name" value="CHP02117"/>
</dbReference>
<accession>A0A245ZP36</accession>
<dbReference type="NCBIfam" id="TIGR02117">
    <property type="entry name" value="chp_urease_rgn"/>
    <property type="match status" value="1"/>
</dbReference>
<dbReference type="AlphaFoldDB" id="A0A245ZP36"/>
<dbReference type="RefSeq" id="WP_088366829.1">
    <property type="nucleotide sequence ID" value="NZ_NBBI01000002.1"/>
</dbReference>
<dbReference type="Proteomes" id="UP000197290">
    <property type="component" value="Unassembled WGS sequence"/>
</dbReference>
<proteinExistence type="predicted"/>
<evidence type="ECO:0000313" key="1">
    <source>
        <dbReference type="EMBL" id="OWK31500.1"/>
    </source>
</evidence>
<sequence>MRRRPLPLVLAGLLTVLLAYPIAALIGGALPTNRGWQAPEQGVTLFIESNGIHTGLVLPKVAAGVDWRPIFPATDLRDPRYGAYDHVSIGWGDRDFYLNTPTWADLKLSTVTAAALGSSRTMLHVDHLPHPAADGSVRRLVVRPAEYRRLAAYVRASLADGGERRHGYFGYDAFYEARGRYSALRTCNGWVGDALRFAGIRIGAWTPLPLTVMWWFPRHK</sequence>
<evidence type="ECO:0000313" key="2">
    <source>
        <dbReference type="Proteomes" id="UP000197290"/>
    </source>
</evidence>
<gene>
    <name evidence="1" type="ORF">SPDO_15090</name>
</gene>
<comment type="caution">
    <text evidence="1">The sequence shown here is derived from an EMBL/GenBank/DDBJ whole genome shotgun (WGS) entry which is preliminary data.</text>
</comment>
<keyword evidence="2" id="KW-1185">Reference proteome</keyword>
<evidence type="ECO:0008006" key="3">
    <source>
        <dbReference type="Google" id="ProtNLM"/>
    </source>
</evidence>
<protein>
    <recommendedName>
        <fullName evidence="3">TIGR02117 family protein</fullName>
    </recommendedName>
</protein>
<organism evidence="1 2">
    <name type="scientific">Sphingomonas dokdonensis</name>
    <dbReference type="NCBI Taxonomy" id="344880"/>
    <lineage>
        <taxon>Bacteria</taxon>
        <taxon>Pseudomonadati</taxon>
        <taxon>Pseudomonadota</taxon>
        <taxon>Alphaproteobacteria</taxon>
        <taxon>Sphingomonadales</taxon>
        <taxon>Sphingomonadaceae</taxon>
        <taxon>Sphingomonas</taxon>
    </lineage>
</organism>
<dbReference type="EMBL" id="NBBI01000002">
    <property type="protein sequence ID" value="OWK31500.1"/>
    <property type="molecule type" value="Genomic_DNA"/>
</dbReference>
<dbReference type="Pfam" id="PF09601">
    <property type="entry name" value="DUF2459"/>
    <property type="match status" value="1"/>
</dbReference>